<proteinExistence type="predicted"/>
<dbReference type="AlphaFoldDB" id="A0A165A1P1"/>
<evidence type="ECO:0000313" key="2">
    <source>
        <dbReference type="EMBL" id="KZF19830.1"/>
    </source>
</evidence>
<dbReference type="EMBL" id="KV407464">
    <property type="protein sequence ID" value="KZF19830.1"/>
    <property type="molecule type" value="Genomic_DNA"/>
</dbReference>
<sequence>MGPEFFGLVLVVIYTGSTGTSLGASLVILETVRVIRTCFDPPSACPPSTVTNDSGTLSTMFSANDTEYLCTHVKCSCPVCHMPGLSNQSGMSNFI</sequence>
<keyword evidence="1" id="KW-0472">Membrane</keyword>
<evidence type="ECO:0000313" key="3">
    <source>
        <dbReference type="Proteomes" id="UP000076632"/>
    </source>
</evidence>
<accession>A0A165A1P1</accession>
<reference evidence="2 3" key="1">
    <citation type="journal article" date="2016" name="Fungal Biol.">
        <title>The genome of Xylona heveae provides a window into fungal endophytism.</title>
        <authorList>
            <person name="Gazis R."/>
            <person name="Kuo A."/>
            <person name="Riley R."/>
            <person name="LaButti K."/>
            <person name="Lipzen A."/>
            <person name="Lin J."/>
            <person name="Amirebrahimi M."/>
            <person name="Hesse C.N."/>
            <person name="Spatafora J.W."/>
            <person name="Henrissat B."/>
            <person name="Hainaut M."/>
            <person name="Grigoriev I.V."/>
            <person name="Hibbett D.S."/>
        </authorList>
    </citation>
    <scope>NUCLEOTIDE SEQUENCE [LARGE SCALE GENOMIC DNA]</scope>
    <source>
        <strain evidence="2 3">TC161</strain>
    </source>
</reference>
<evidence type="ECO:0000256" key="1">
    <source>
        <dbReference type="SAM" id="Phobius"/>
    </source>
</evidence>
<keyword evidence="3" id="KW-1185">Reference proteome</keyword>
<keyword evidence="1" id="KW-0812">Transmembrane</keyword>
<dbReference type="GeneID" id="28901590"/>
<dbReference type="RefSeq" id="XP_018185385.1">
    <property type="nucleotide sequence ID" value="XM_018336453.1"/>
</dbReference>
<gene>
    <name evidence="2" type="ORF">L228DRAFT_30082</name>
</gene>
<keyword evidence="1" id="KW-1133">Transmembrane helix</keyword>
<dbReference type="InParanoid" id="A0A165A1P1"/>
<name>A0A165A1P1_XYLHT</name>
<feature type="transmembrane region" description="Helical" evidence="1">
    <location>
        <begin position="6"/>
        <end position="29"/>
    </location>
</feature>
<organism evidence="2 3">
    <name type="scientific">Xylona heveae (strain CBS 132557 / TC161)</name>
    <dbReference type="NCBI Taxonomy" id="1328760"/>
    <lineage>
        <taxon>Eukaryota</taxon>
        <taxon>Fungi</taxon>
        <taxon>Dikarya</taxon>
        <taxon>Ascomycota</taxon>
        <taxon>Pezizomycotina</taxon>
        <taxon>Xylonomycetes</taxon>
        <taxon>Xylonales</taxon>
        <taxon>Xylonaceae</taxon>
        <taxon>Xylona</taxon>
    </lineage>
</organism>
<dbReference type="Proteomes" id="UP000076632">
    <property type="component" value="Unassembled WGS sequence"/>
</dbReference>
<protein>
    <submittedName>
        <fullName evidence="2">Uncharacterized protein</fullName>
    </submittedName>
</protein>